<evidence type="ECO:0000313" key="10">
    <source>
        <dbReference type="Proteomes" id="UP000437068"/>
    </source>
</evidence>
<evidence type="ECO:0000313" key="11">
    <source>
        <dbReference type="Proteomes" id="UP000440367"/>
    </source>
</evidence>
<dbReference type="Proteomes" id="UP000433483">
    <property type="component" value="Unassembled WGS sequence"/>
</dbReference>
<evidence type="ECO:0000313" key="4">
    <source>
        <dbReference type="EMBL" id="KAE9168361.1"/>
    </source>
</evidence>
<dbReference type="Proteomes" id="UP000429523">
    <property type="component" value="Unassembled WGS sequence"/>
</dbReference>
<evidence type="ECO:0000313" key="3">
    <source>
        <dbReference type="EMBL" id="KAE9066597.1"/>
    </source>
</evidence>
<evidence type="ECO:0000313" key="9">
    <source>
        <dbReference type="Proteomes" id="UP000433483"/>
    </source>
</evidence>
<dbReference type="Proteomes" id="UP000437068">
    <property type="component" value="Unassembled WGS sequence"/>
</dbReference>
<evidence type="ECO:0000313" key="6">
    <source>
        <dbReference type="EMBL" id="KAE9180717.1"/>
    </source>
</evidence>
<dbReference type="EMBL" id="QXGF01003826">
    <property type="protein sequence ID" value="KAE8920776.1"/>
    <property type="molecule type" value="Genomic_DNA"/>
</dbReference>
<keyword evidence="9" id="KW-1185">Reference proteome</keyword>
<keyword evidence="1" id="KW-1133">Transmembrane helix</keyword>
<dbReference type="EMBL" id="QXGB01003918">
    <property type="protein sequence ID" value="KAE9168361.1"/>
    <property type="molecule type" value="Genomic_DNA"/>
</dbReference>
<evidence type="ECO:0000313" key="2">
    <source>
        <dbReference type="EMBL" id="KAE8920776.1"/>
    </source>
</evidence>
<evidence type="ECO:0000256" key="1">
    <source>
        <dbReference type="SAM" id="Phobius"/>
    </source>
</evidence>
<name>A0A6A3VY98_9STRA</name>
<organism evidence="5 11">
    <name type="scientific">Phytophthora fragariae</name>
    <dbReference type="NCBI Taxonomy" id="53985"/>
    <lineage>
        <taxon>Eukaryota</taxon>
        <taxon>Sar</taxon>
        <taxon>Stramenopiles</taxon>
        <taxon>Oomycota</taxon>
        <taxon>Peronosporomycetes</taxon>
        <taxon>Peronosporales</taxon>
        <taxon>Peronosporaceae</taxon>
        <taxon>Phytophthora</taxon>
    </lineage>
</organism>
<dbReference type="Proteomes" id="UP000440367">
    <property type="component" value="Unassembled WGS sequence"/>
</dbReference>
<dbReference type="EMBL" id="QXFZ01003884">
    <property type="protein sequence ID" value="KAE9066597.1"/>
    <property type="molecule type" value="Genomic_DNA"/>
</dbReference>
<evidence type="ECO:0000313" key="12">
    <source>
        <dbReference type="Proteomes" id="UP000441208"/>
    </source>
</evidence>
<keyword evidence="1" id="KW-0472">Membrane</keyword>
<evidence type="ECO:0000313" key="5">
    <source>
        <dbReference type="EMBL" id="KAE9174601.1"/>
    </source>
</evidence>
<evidence type="ECO:0000313" key="8">
    <source>
        <dbReference type="Proteomes" id="UP000429523"/>
    </source>
</evidence>
<dbReference type="EMBL" id="QXGE01004010">
    <property type="protein sequence ID" value="KAE9272325.1"/>
    <property type="molecule type" value="Genomic_DNA"/>
</dbReference>
<accession>A0A6A3VY98</accession>
<dbReference type="EMBL" id="QXGC01002886">
    <property type="protein sequence ID" value="KAE9180717.1"/>
    <property type="molecule type" value="Genomic_DNA"/>
</dbReference>
<proteinExistence type="predicted"/>
<dbReference type="Proteomes" id="UP000476176">
    <property type="component" value="Unassembled WGS sequence"/>
</dbReference>
<sequence>MATPDSNRNNLWPTIARTALVLAAFFLSSSLLVAEWGRATDPILIRGVTTRFTGPLWVQISTLVTCRRHRQNRKANTPSDLYFETVAVMLFSHDNAILILACSLPC</sequence>
<dbReference type="Proteomes" id="UP000441208">
    <property type="component" value="Unassembled WGS sequence"/>
</dbReference>
<gene>
    <name evidence="7" type="ORF">PF001_g27994</name>
    <name evidence="5" type="ORF">PF002_g28998</name>
    <name evidence="6" type="ORF">PF004_g24752</name>
    <name evidence="4" type="ORF">PF005_g28414</name>
    <name evidence="3" type="ORF">PF007_g28386</name>
    <name evidence="2" type="ORF">PF009_g28936</name>
</gene>
<evidence type="ECO:0000313" key="7">
    <source>
        <dbReference type="EMBL" id="KAE9272325.1"/>
    </source>
</evidence>
<evidence type="ECO:0000313" key="13">
    <source>
        <dbReference type="Proteomes" id="UP000476176"/>
    </source>
</evidence>
<feature type="transmembrane region" description="Helical" evidence="1">
    <location>
        <begin position="15"/>
        <end position="34"/>
    </location>
</feature>
<dbReference type="AlphaFoldDB" id="A0A6A3VY98"/>
<dbReference type="OrthoDB" id="10393201at2759"/>
<dbReference type="EMBL" id="QXGD01003779">
    <property type="protein sequence ID" value="KAE9174601.1"/>
    <property type="molecule type" value="Genomic_DNA"/>
</dbReference>
<reference evidence="8 9" key="1">
    <citation type="submission" date="2018-08" db="EMBL/GenBank/DDBJ databases">
        <title>Genomic investigation of the strawberry pathogen Phytophthora fragariae indicates pathogenicity is determined by transcriptional variation in three key races.</title>
        <authorList>
            <person name="Adams T.M."/>
            <person name="Armitage A.D."/>
            <person name="Sobczyk M.K."/>
            <person name="Bates H.J."/>
            <person name="Dunwell J.M."/>
            <person name="Nellist C.F."/>
            <person name="Harrison R.J."/>
        </authorList>
    </citation>
    <scope>NUCLEOTIDE SEQUENCE [LARGE SCALE GENOMIC DNA]</scope>
    <source>
        <strain evidence="7 10">A4</strain>
        <strain evidence="5 11">BC-1</strain>
        <strain evidence="6 13">BC-23</strain>
        <strain evidence="4 9">NOV-27</strain>
        <strain evidence="3 12">NOV-71</strain>
        <strain evidence="2 8">NOV-9</strain>
    </source>
</reference>
<keyword evidence="1" id="KW-0812">Transmembrane</keyword>
<comment type="caution">
    <text evidence="5">The sequence shown here is derived from an EMBL/GenBank/DDBJ whole genome shotgun (WGS) entry which is preliminary data.</text>
</comment>
<protein>
    <submittedName>
        <fullName evidence="5">Uncharacterized protein</fullName>
    </submittedName>
</protein>